<dbReference type="EMBL" id="FLUQ01000001">
    <property type="protein sequence ID" value="SBV99704.1"/>
    <property type="molecule type" value="Genomic_DNA"/>
</dbReference>
<dbReference type="InterPro" id="IPR052891">
    <property type="entry name" value="DNA-3mA_glycosylase"/>
</dbReference>
<sequence length="192" mass="21728">MPDKPRCAWAVKSDIERDYHDAEWGVPRFDDAGQFEFLVLESAQAGLSWVTILKKREGYRKAFAGFDPLKVSTFTEKDVDRLMLDAGIVRNRKKIESTVSNARLFLELAAKHGSFSNYIWSFVDGKPVVNAWKDITQVPATSPISDAMAKEFKRLGFKFLGSTVLYAHMQATGMVNDHLVSCFRHKECGCKK</sequence>
<dbReference type="PANTHER" id="PTHR30037">
    <property type="entry name" value="DNA-3-METHYLADENINE GLYCOSYLASE 1"/>
    <property type="match status" value="1"/>
</dbReference>
<dbReference type="Pfam" id="PF03352">
    <property type="entry name" value="Adenine_glyco"/>
    <property type="match status" value="1"/>
</dbReference>
<dbReference type="GO" id="GO:0008725">
    <property type="term" value="F:DNA-3-methyladenine glycosylase activity"/>
    <property type="evidence" value="ECO:0007669"/>
    <property type="project" value="InterPro"/>
</dbReference>
<keyword evidence="1" id="KW-0479">Metal-binding</keyword>
<accession>A0A212JJU2</accession>
<dbReference type="GO" id="GO:0006284">
    <property type="term" value="P:base-excision repair"/>
    <property type="evidence" value="ECO:0007669"/>
    <property type="project" value="InterPro"/>
</dbReference>
<dbReference type="PANTHER" id="PTHR30037:SF4">
    <property type="entry name" value="DNA-3-METHYLADENINE GLYCOSYLASE I"/>
    <property type="match status" value="1"/>
</dbReference>
<dbReference type="InterPro" id="IPR005019">
    <property type="entry name" value="Adenine_glyco"/>
</dbReference>
<protein>
    <submittedName>
        <fullName evidence="2">Methyladenine glycosylase family protein</fullName>
    </submittedName>
</protein>
<proteinExistence type="predicted"/>
<feature type="binding site" evidence="1">
    <location>
        <position position="20"/>
    </location>
    <ligand>
        <name>Zn(2+)</name>
        <dbReference type="ChEBI" id="CHEBI:29105"/>
    </ligand>
</feature>
<dbReference type="Gene3D" id="1.10.340.30">
    <property type="entry name" value="Hypothetical protein, domain 2"/>
    <property type="match status" value="1"/>
</dbReference>
<gene>
    <name evidence="2" type="ORF">KL86DPRO_11653</name>
</gene>
<keyword evidence="1" id="KW-0862">Zinc</keyword>
<name>A0A212JJU2_9DELT</name>
<dbReference type="GO" id="GO:0046872">
    <property type="term" value="F:metal ion binding"/>
    <property type="evidence" value="ECO:0007669"/>
    <property type="project" value="UniProtKB-KW"/>
</dbReference>
<dbReference type="SUPFAM" id="SSF48150">
    <property type="entry name" value="DNA-glycosylase"/>
    <property type="match status" value="1"/>
</dbReference>
<feature type="binding site" evidence="1">
    <location>
        <position position="7"/>
    </location>
    <ligand>
        <name>Zn(2+)</name>
        <dbReference type="ChEBI" id="CHEBI:29105"/>
    </ligand>
</feature>
<feature type="binding site" evidence="1">
    <location>
        <position position="178"/>
    </location>
    <ligand>
        <name>Zn(2+)</name>
        <dbReference type="ChEBI" id="CHEBI:29105"/>
    </ligand>
</feature>
<reference evidence="2" key="1">
    <citation type="submission" date="2016-04" db="EMBL/GenBank/DDBJ databases">
        <authorList>
            <person name="Evans L.H."/>
            <person name="Alamgir A."/>
            <person name="Owens N."/>
            <person name="Weber N.D."/>
            <person name="Virtaneva K."/>
            <person name="Barbian K."/>
            <person name="Babar A."/>
            <person name="Rosenke K."/>
        </authorList>
    </citation>
    <scope>NUCLEOTIDE SEQUENCE</scope>
    <source>
        <strain evidence="2">86</strain>
    </source>
</reference>
<feature type="binding site" evidence="1">
    <location>
        <position position="182"/>
    </location>
    <ligand>
        <name>Zn(2+)</name>
        <dbReference type="ChEBI" id="CHEBI:29105"/>
    </ligand>
</feature>
<evidence type="ECO:0000313" key="2">
    <source>
        <dbReference type="EMBL" id="SBV99704.1"/>
    </source>
</evidence>
<dbReference type="AlphaFoldDB" id="A0A212JJU2"/>
<evidence type="ECO:0000256" key="1">
    <source>
        <dbReference type="PIRSR" id="PIRSR605019-1"/>
    </source>
</evidence>
<dbReference type="InterPro" id="IPR011257">
    <property type="entry name" value="DNA_glycosylase"/>
</dbReference>
<organism evidence="2">
    <name type="scientific">uncultured delta proteobacterium</name>
    <dbReference type="NCBI Taxonomy" id="34034"/>
    <lineage>
        <taxon>Bacteria</taxon>
        <taxon>Deltaproteobacteria</taxon>
        <taxon>environmental samples</taxon>
    </lineage>
</organism>